<comment type="pathway">
    <text evidence="2">Glycan biosynthesis; starch biosynthesis.</text>
</comment>
<dbReference type="Gene3D" id="3.40.50.2000">
    <property type="entry name" value="Glycogen Phosphorylase B"/>
    <property type="match status" value="2"/>
</dbReference>
<keyword evidence="6" id="KW-0750">Starch biosynthesis</keyword>
<dbReference type="PANTHER" id="PTHR46083">
    <property type="match status" value="1"/>
</dbReference>
<dbReference type="PANTHER" id="PTHR46083:SF3">
    <property type="entry name" value="UDP-GLYCOSYLTRANSFERASE SUPERFAMILY PROTEIN"/>
    <property type="match status" value="1"/>
</dbReference>
<dbReference type="Pfam" id="PF08323">
    <property type="entry name" value="Glyco_transf_5"/>
    <property type="match status" value="1"/>
</dbReference>
<dbReference type="GO" id="GO:0019252">
    <property type="term" value="P:starch biosynthetic process"/>
    <property type="evidence" value="ECO:0007669"/>
    <property type="project" value="UniProtKB-UniPathway"/>
</dbReference>
<evidence type="ECO:0000256" key="7">
    <source>
        <dbReference type="SAM" id="Coils"/>
    </source>
</evidence>
<dbReference type="AlphaFoldDB" id="B9SSD8"/>
<dbReference type="UniPathway" id="UPA00152"/>
<keyword evidence="7" id="KW-0175">Coiled coil</keyword>
<dbReference type="EMBL" id="EQ974112">
    <property type="protein sequence ID" value="EEF33487.1"/>
    <property type="molecule type" value="Genomic_DNA"/>
</dbReference>
<name>B9SSD8_RICCO</name>
<keyword evidence="5 9" id="KW-0808">Transferase</keyword>
<dbReference type="Proteomes" id="UP000008311">
    <property type="component" value="Unassembled WGS sequence"/>
</dbReference>
<reference evidence="10" key="1">
    <citation type="journal article" date="2010" name="Nat. Biotechnol.">
        <title>Draft genome sequence of the oilseed species Ricinus communis.</title>
        <authorList>
            <person name="Chan A.P."/>
            <person name="Crabtree J."/>
            <person name="Zhao Q."/>
            <person name="Lorenzi H."/>
            <person name="Orvis J."/>
            <person name="Puiu D."/>
            <person name="Melake-Berhan A."/>
            <person name="Jones K.M."/>
            <person name="Redman J."/>
            <person name="Chen G."/>
            <person name="Cahoon E.B."/>
            <person name="Gedil M."/>
            <person name="Stanke M."/>
            <person name="Haas B.J."/>
            <person name="Wortman J.R."/>
            <person name="Fraser-Liggett C.M."/>
            <person name="Ravel J."/>
            <person name="Rabinowicz P.D."/>
        </authorList>
    </citation>
    <scope>NUCLEOTIDE SEQUENCE [LARGE SCALE GENOMIC DNA]</scope>
    <source>
        <strain evidence="10">cv. Hale</strain>
    </source>
</reference>
<feature type="domain" description="Starch synthase catalytic" evidence="8">
    <location>
        <begin position="208"/>
        <end position="430"/>
    </location>
</feature>
<evidence type="ECO:0000256" key="4">
    <source>
        <dbReference type="ARBA" id="ARBA00022676"/>
    </source>
</evidence>
<organism evidence="9 10">
    <name type="scientific">Ricinus communis</name>
    <name type="common">Castor bean</name>
    <dbReference type="NCBI Taxonomy" id="3988"/>
    <lineage>
        <taxon>Eukaryota</taxon>
        <taxon>Viridiplantae</taxon>
        <taxon>Streptophyta</taxon>
        <taxon>Embryophyta</taxon>
        <taxon>Tracheophyta</taxon>
        <taxon>Spermatophyta</taxon>
        <taxon>Magnoliopsida</taxon>
        <taxon>eudicotyledons</taxon>
        <taxon>Gunneridae</taxon>
        <taxon>Pentapetalae</taxon>
        <taxon>rosids</taxon>
        <taxon>fabids</taxon>
        <taxon>Malpighiales</taxon>
        <taxon>Euphorbiaceae</taxon>
        <taxon>Acalyphoideae</taxon>
        <taxon>Acalypheae</taxon>
        <taxon>Ricinus</taxon>
    </lineage>
</organism>
<evidence type="ECO:0000256" key="1">
    <source>
        <dbReference type="ARBA" id="ARBA00001478"/>
    </source>
</evidence>
<evidence type="ECO:0000259" key="8">
    <source>
        <dbReference type="Pfam" id="PF08323"/>
    </source>
</evidence>
<dbReference type="InParanoid" id="B9SSD8"/>
<dbReference type="STRING" id="3988.B9SSD8"/>
<evidence type="ECO:0000256" key="5">
    <source>
        <dbReference type="ARBA" id="ARBA00022679"/>
    </source>
</evidence>
<evidence type="ECO:0000313" key="9">
    <source>
        <dbReference type="EMBL" id="EEF33487.1"/>
    </source>
</evidence>
<evidence type="ECO:0000256" key="3">
    <source>
        <dbReference type="ARBA" id="ARBA00012588"/>
    </source>
</evidence>
<keyword evidence="10" id="KW-1185">Reference proteome</keyword>
<dbReference type="SUPFAM" id="SSF53756">
    <property type="entry name" value="UDP-Glycosyltransferase/glycogen phosphorylase"/>
    <property type="match status" value="1"/>
</dbReference>
<feature type="coiled-coil region" evidence="7">
    <location>
        <begin position="166"/>
        <end position="196"/>
    </location>
</feature>
<evidence type="ECO:0000256" key="6">
    <source>
        <dbReference type="ARBA" id="ARBA00022922"/>
    </source>
</evidence>
<evidence type="ECO:0000313" key="10">
    <source>
        <dbReference type="Proteomes" id="UP000008311"/>
    </source>
</evidence>
<dbReference type="eggNOG" id="ENOG502QVHB">
    <property type="taxonomic scope" value="Eukaryota"/>
</dbReference>
<dbReference type="EC" id="2.4.1.21" evidence="3"/>
<protein>
    <recommendedName>
        <fullName evidence="3">starch synthase</fullName>
        <ecNumber evidence="3">2.4.1.21</ecNumber>
    </recommendedName>
</protein>
<sequence length="720" mass="81417">MITRNNKGDNSLLYTLPLLTLRLFYCHPGYHYHGTTTLSSPPSSLFRHRHHLSNTTTTTNASASTVTAHPNHHPHHYLVNHQYHTTVEITTIASSTNSHHHNPALVTVAAATIAPRVESHDNVKMSQENFLPSSSESEAKHKDIWQLFKEAQQNILYLNKQRLLTVEELNKANQEKELLLDKIEQLEAEKQAVLEKVMINVNYMSSLHIVHICTEMAPVTEVGYLASYVTGLSLALQKKGHLVEVILPKYASLNLSEIHGLQEIQAESYSYFNGQLHGNKIWTGVVNGIGVTFIQPLYYSSFFNREKIYGYTDDFERFSYFSRASLDFLTKSGKQPDVLHIHNWETAIVGPLFWDVFAKQGLEGTRILLTCHSLDSQCLEKPDMLALCGLDPGRLHRPNRLQDNAKTQFVNILKGGIVYSNKVVIVSSIHSKSRFIQDLSHGLGPTLSIHQDKLLVTPYGFDKSTWDPSKDRFLPENYSKDDMKGKTVCRVALQQYVGLSNNTSVVLVGCILSELSDFNVDSLKAVVWNATRNNVQFIFMGSKMLSANRALESLQKELKSENVRFISKYKEVLSHLIFAGSDIILCLSFHDPFLQVPLKALKYGAAPVAVTPNENRVRDLVDQDQETNKLSKFIRSTYENMSLSEALDEIVSISTDDEEQPIKMEAKDSKWFRANSFHLHSPMLPLHEGNLFQLCRVPKHDAARLSNKQLESSHVRPCLV</sequence>
<keyword evidence="4 9" id="KW-0328">Glycosyltransferase</keyword>
<proteinExistence type="predicted"/>
<evidence type="ECO:0000256" key="2">
    <source>
        <dbReference type="ARBA" id="ARBA00004727"/>
    </source>
</evidence>
<dbReference type="GO" id="GO:0009011">
    <property type="term" value="F:alpha-1,4-glucan glucosyltransferase (ADP-glucose donor) activity"/>
    <property type="evidence" value="ECO:0007669"/>
    <property type="project" value="UniProtKB-EC"/>
</dbReference>
<comment type="catalytic activity">
    <reaction evidence="1">
        <text>[(1-&gt;4)-alpha-D-glucosyl](n) + ADP-alpha-D-glucose = [(1-&gt;4)-alpha-D-glucosyl](n+1) + ADP + H(+)</text>
        <dbReference type="Rhea" id="RHEA:18189"/>
        <dbReference type="Rhea" id="RHEA-COMP:9584"/>
        <dbReference type="Rhea" id="RHEA-COMP:9587"/>
        <dbReference type="ChEBI" id="CHEBI:15378"/>
        <dbReference type="ChEBI" id="CHEBI:15444"/>
        <dbReference type="ChEBI" id="CHEBI:57498"/>
        <dbReference type="ChEBI" id="CHEBI:456216"/>
        <dbReference type="EC" id="2.4.1.21"/>
    </reaction>
</comment>
<gene>
    <name evidence="9" type="ORF">RCOM_0188250</name>
</gene>
<accession>B9SSD8</accession>
<dbReference type="InterPro" id="IPR013534">
    <property type="entry name" value="Starch_synth_cat_dom"/>
</dbReference>